<accession>A0A1G2SAW6</accession>
<dbReference type="AlphaFoldDB" id="A0A1G2SAW6"/>
<protein>
    <recommendedName>
        <fullName evidence="3">Glutamyl-tRNA amidotransferase</fullName>
    </recommendedName>
</protein>
<dbReference type="STRING" id="1802723.A2675_03525"/>
<evidence type="ECO:0000313" key="1">
    <source>
        <dbReference type="EMBL" id="OHA81511.1"/>
    </source>
</evidence>
<proteinExistence type="predicted"/>
<dbReference type="InterPro" id="IPR023168">
    <property type="entry name" value="GatB_Yqey_C_2"/>
</dbReference>
<evidence type="ECO:0008006" key="3">
    <source>
        <dbReference type="Google" id="ProtNLM"/>
    </source>
</evidence>
<dbReference type="Pfam" id="PF09424">
    <property type="entry name" value="YqeY"/>
    <property type="match status" value="1"/>
</dbReference>
<dbReference type="PANTHER" id="PTHR28055">
    <property type="entry name" value="ALTERED INHERITANCE OF MITOCHONDRIA PROTEIN 41, MITOCHONDRIAL"/>
    <property type="match status" value="1"/>
</dbReference>
<dbReference type="Gene3D" id="1.10.1510.10">
    <property type="entry name" value="Uncharacterised protein YqeY/AIM41 PF09424, N-terminal domain"/>
    <property type="match status" value="1"/>
</dbReference>
<name>A0A1G2SAW6_9BACT</name>
<comment type="caution">
    <text evidence="1">The sequence shown here is derived from an EMBL/GenBank/DDBJ whole genome shotgun (WGS) entry which is preliminary data.</text>
</comment>
<dbReference type="SUPFAM" id="SSF89095">
    <property type="entry name" value="GatB/YqeY motif"/>
    <property type="match status" value="1"/>
</dbReference>
<reference evidence="1 2" key="1">
    <citation type="journal article" date="2016" name="Nat. Commun.">
        <title>Thousands of microbial genomes shed light on interconnected biogeochemical processes in an aquifer system.</title>
        <authorList>
            <person name="Anantharaman K."/>
            <person name="Brown C.T."/>
            <person name="Hug L.A."/>
            <person name="Sharon I."/>
            <person name="Castelle C.J."/>
            <person name="Probst A.J."/>
            <person name="Thomas B.C."/>
            <person name="Singh A."/>
            <person name="Wilkins M.J."/>
            <person name="Karaoz U."/>
            <person name="Brodie E.L."/>
            <person name="Williams K.H."/>
            <person name="Hubbard S.S."/>
            <person name="Banfield J.F."/>
        </authorList>
    </citation>
    <scope>NUCLEOTIDE SEQUENCE [LARGE SCALE GENOMIC DNA]</scope>
</reference>
<evidence type="ECO:0000313" key="2">
    <source>
        <dbReference type="Proteomes" id="UP000176997"/>
    </source>
</evidence>
<dbReference type="PANTHER" id="PTHR28055:SF1">
    <property type="entry name" value="ALTERED INHERITANCE OF MITOCHONDRIA PROTEIN 41, MITOCHONDRIAL"/>
    <property type="match status" value="1"/>
</dbReference>
<dbReference type="Gene3D" id="1.10.10.410">
    <property type="match status" value="1"/>
</dbReference>
<dbReference type="InterPro" id="IPR003789">
    <property type="entry name" value="Asn/Gln_tRNA_amidoTrase-B-like"/>
</dbReference>
<organism evidence="1 2">
    <name type="scientific">Candidatus Yonathbacteria bacterium RIFCSPHIGHO2_01_FULL_51_10</name>
    <dbReference type="NCBI Taxonomy" id="1802723"/>
    <lineage>
        <taxon>Bacteria</taxon>
        <taxon>Candidatus Yonathiibacteriota</taxon>
    </lineage>
</organism>
<sequence>MIHQELRGQIKEAMRAKEVVKLSVLRGMLTAFTNELVAKGMKPQDELADDAALAVIKRLAKQRKDSIDQFVKGGRPELAEQEKEELAVLETYLPATMSKDEIRKVAETKKVELGVTDKAKMGMLMGAVIKELGGKADGNDVKQVVEELLG</sequence>
<dbReference type="InterPro" id="IPR042184">
    <property type="entry name" value="YqeY/Aim41_N"/>
</dbReference>
<gene>
    <name evidence="1" type="ORF">A2675_03525</name>
</gene>
<dbReference type="EMBL" id="MHUS01000010">
    <property type="protein sequence ID" value="OHA81511.1"/>
    <property type="molecule type" value="Genomic_DNA"/>
</dbReference>
<dbReference type="GO" id="GO:0016884">
    <property type="term" value="F:carbon-nitrogen ligase activity, with glutamine as amido-N-donor"/>
    <property type="evidence" value="ECO:0007669"/>
    <property type="project" value="InterPro"/>
</dbReference>
<dbReference type="InterPro" id="IPR019004">
    <property type="entry name" value="YqeY/Aim41"/>
</dbReference>
<dbReference type="Proteomes" id="UP000176997">
    <property type="component" value="Unassembled WGS sequence"/>
</dbReference>